<dbReference type="SUPFAM" id="SSF54665">
    <property type="entry name" value="CO dehydrogenase molybdoprotein N-domain-like"/>
    <property type="match status" value="1"/>
</dbReference>
<sequence length="758" mass="81816">MGYIGQRMTRVEDERLVTGKGRYVSDITPPGTLHLAIVRSLHAHAKITGLEFEAARNLAGVVGVYGPKDLEPIMRPLPKGMPDPRLRAQMPTPLAIDRVHYVGEPVAVVVAENRYIAEDAAQLVEVGYEPLLAITDPVEGEHAPPIHLGSQSNLAAEVHYMVGSGAAALSGADHVVEVTLRLGRVVGHPMEPRGIVAIFNPDTKSLLVYAGTQGVHGFRHSLAEMLQMPDNRIRVVAPDTGGGFGLKTRIYAEDVLAAYLAVQLKRPIKWAGDRREEFMSTNQERDQVHYAKIGVKSSGEIVAVVDHFFQDQGAYTPSGIIVPDTTAICIMGPYRVPHFEAVGKVVYTNKVSVGPYRGAGRPQGTFVMERLLDHAADALGMDRVQIRRINLLTPDQFPYHNGIPARGASMTLPYGEYQKTMDQVVAAIDYDTFRNPVQKGDWKLGVGVANYLEMSGGFGFEGAKMRLLEDGRIEIATGSSSQGQGHRTAIAQVAADRLNLPFEQFVVVEGDTDAIERGIGTFGSRTMMMTGNATAQAAPGFRKRLLEYAAQIFEAAPEDLHWDLGRISVTGVPTRSLSLAELAHHAASENVTLEVAAYFDAVGPAFGMGTHGVVVAINVKTWAIEIRDYRICHDGGVLVNPLLVEGQTIGGTVQGIGTALFESLIIDPESGQPLNATFLDYLLPAAGEMPDFKVTEVEYPDPTNPEGFKGVAEGGIMPPMAAICAAVENALRPWSIHADTLPVTPSDLFYQVAKGGIQ</sequence>
<dbReference type="InterPro" id="IPR036856">
    <property type="entry name" value="Ald_Oxase/Xan_DH_a/b_sf"/>
</dbReference>
<gene>
    <name evidence="4" type="ORF">C7B46_11405</name>
</gene>
<dbReference type="InterPro" id="IPR000674">
    <property type="entry name" value="Ald_Oxase/Xan_DH_a/b"/>
</dbReference>
<dbReference type="InterPro" id="IPR046867">
    <property type="entry name" value="AldOxase/xan_DH_MoCoBD2"/>
</dbReference>
<protein>
    <submittedName>
        <fullName evidence="4">Xanthine dehydrogenase family protein molybdopterin-binding subunit</fullName>
    </submittedName>
</protein>
<evidence type="ECO:0000259" key="3">
    <source>
        <dbReference type="SMART" id="SM01008"/>
    </source>
</evidence>
<evidence type="ECO:0000313" key="4">
    <source>
        <dbReference type="EMBL" id="PSR33088.1"/>
    </source>
</evidence>
<dbReference type="EMBL" id="PXYW01000027">
    <property type="protein sequence ID" value="PSR33088.1"/>
    <property type="molecule type" value="Genomic_DNA"/>
</dbReference>
<dbReference type="GO" id="GO:0005506">
    <property type="term" value="F:iron ion binding"/>
    <property type="evidence" value="ECO:0007669"/>
    <property type="project" value="InterPro"/>
</dbReference>
<dbReference type="AlphaFoldDB" id="A0A2T2XF44"/>
<dbReference type="PANTHER" id="PTHR11908:SF132">
    <property type="entry name" value="ALDEHYDE OXIDASE 1-RELATED"/>
    <property type="match status" value="1"/>
</dbReference>
<dbReference type="Proteomes" id="UP000242972">
    <property type="component" value="Unassembled WGS sequence"/>
</dbReference>
<keyword evidence="1" id="KW-0500">Molybdenum</keyword>
<dbReference type="GO" id="GO:0016491">
    <property type="term" value="F:oxidoreductase activity"/>
    <property type="evidence" value="ECO:0007669"/>
    <property type="project" value="UniProtKB-KW"/>
</dbReference>
<evidence type="ECO:0000256" key="1">
    <source>
        <dbReference type="ARBA" id="ARBA00022505"/>
    </source>
</evidence>
<evidence type="ECO:0000256" key="2">
    <source>
        <dbReference type="ARBA" id="ARBA00023002"/>
    </source>
</evidence>
<keyword evidence="2" id="KW-0560">Oxidoreductase</keyword>
<dbReference type="Pfam" id="PF20256">
    <property type="entry name" value="MoCoBD_2"/>
    <property type="match status" value="1"/>
</dbReference>
<feature type="domain" description="Aldehyde oxidase/xanthine dehydrogenase a/b hammerhead" evidence="3">
    <location>
        <begin position="18"/>
        <end position="132"/>
    </location>
</feature>
<dbReference type="PANTHER" id="PTHR11908">
    <property type="entry name" value="XANTHINE DEHYDROGENASE"/>
    <property type="match status" value="1"/>
</dbReference>
<accession>A0A2T2XF44</accession>
<proteinExistence type="predicted"/>
<dbReference type="SUPFAM" id="SSF56003">
    <property type="entry name" value="Molybdenum cofactor-binding domain"/>
    <property type="match status" value="1"/>
</dbReference>
<name>A0A2T2XF44_9FIRM</name>
<reference evidence="4 5" key="1">
    <citation type="journal article" date="2014" name="BMC Genomics">
        <title>Comparison of environmental and isolate Sulfobacillus genomes reveals diverse carbon, sulfur, nitrogen, and hydrogen metabolisms.</title>
        <authorList>
            <person name="Justice N.B."/>
            <person name="Norman A."/>
            <person name="Brown C.T."/>
            <person name="Singh A."/>
            <person name="Thomas B.C."/>
            <person name="Banfield J.F."/>
        </authorList>
    </citation>
    <scope>NUCLEOTIDE SEQUENCE [LARGE SCALE GENOMIC DNA]</scope>
    <source>
        <strain evidence="4">AMDSBA4</strain>
    </source>
</reference>
<comment type="caution">
    <text evidence="4">The sequence shown here is derived from an EMBL/GenBank/DDBJ whole genome shotgun (WGS) entry which is preliminary data.</text>
</comment>
<organism evidence="4 5">
    <name type="scientific">Sulfobacillus benefaciens</name>
    <dbReference type="NCBI Taxonomy" id="453960"/>
    <lineage>
        <taxon>Bacteria</taxon>
        <taxon>Bacillati</taxon>
        <taxon>Bacillota</taxon>
        <taxon>Clostridia</taxon>
        <taxon>Eubacteriales</taxon>
        <taxon>Clostridiales Family XVII. Incertae Sedis</taxon>
        <taxon>Sulfobacillus</taxon>
    </lineage>
</organism>
<dbReference type="Gene3D" id="3.90.1170.50">
    <property type="entry name" value="Aldehyde oxidase/xanthine dehydrogenase, a/b hammerhead"/>
    <property type="match status" value="1"/>
</dbReference>
<dbReference type="Pfam" id="PF01315">
    <property type="entry name" value="Ald_Xan_dh_C"/>
    <property type="match status" value="1"/>
</dbReference>
<dbReference type="InterPro" id="IPR008274">
    <property type="entry name" value="AldOxase/xan_DH_MoCoBD1"/>
</dbReference>
<dbReference type="SMART" id="SM01008">
    <property type="entry name" value="Ald_Xan_dh_C"/>
    <property type="match status" value="1"/>
</dbReference>
<evidence type="ECO:0000313" key="5">
    <source>
        <dbReference type="Proteomes" id="UP000242972"/>
    </source>
</evidence>
<dbReference type="InterPro" id="IPR037165">
    <property type="entry name" value="AldOxase/xan_DH_Mopterin-bd_sf"/>
</dbReference>
<dbReference type="Gene3D" id="3.30.365.10">
    <property type="entry name" value="Aldehyde oxidase/xanthine dehydrogenase, molybdopterin binding domain"/>
    <property type="match status" value="4"/>
</dbReference>
<dbReference type="InterPro" id="IPR016208">
    <property type="entry name" value="Ald_Oxase/xanthine_DH-like"/>
</dbReference>
<dbReference type="Pfam" id="PF02738">
    <property type="entry name" value="MoCoBD_1"/>
    <property type="match status" value="1"/>
</dbReference>